<dbReference type="OrthoDB" id="9806870at2"/>
<proteinExistence type="predicted"/>
<dbReference type="InterPro" id="IPR036361">
    <property type="entry name" value="SAP_dom_sf"/>
</dbReference>
<reference evidence="2" key="1">
    <citation type="submission" date="2017-11" db="EMBL/GenBank/DDBJ databases">
        <authorList>
            <person name="Duchaud E."/>
        </authorList>
    </citation>
    <scope>NUCLEOTIDE SEQUENCE [LARGE SCALE GENOMIC DNA]</scope>
    <source>
        <strain evidence="2">Tenacibaculum sp. TNO020</strain>
    </source>
</reference>
<dbReference type="RefSeq" id="WP_101917240.1">
    <property type="nucleotide sequence ID" value="NZ_JAJGWS010000005.1"/>
</dbReference>
<dbReference type="InterPro" id="IPR018668">
    <property type="entry name" value="DNA-binding_VF530-like"/>
</dbReference>
<sequence length="105" mass="12404">MDIKSNQDKNQQYEKTTEKAIKKIRKQATQEQLDNPLHGVKLVQVLERLVAYYGWEYLGERVNIRCFINNPSMKSSLGFLRKTAWAREHVEDIYLEMIEKTASKE</sequence>
<keyword evidence="2" id="KW-1185">Reference proteome</keyword>
<dbReference type="AlphaFoldDB" id="A0A2H1YH30"/>
<dbReference type="EMBL" id="OENF01000019">
    <property type="protein sequence ID" value="SOS74750.1"/>
    <property type="molecule type" value="Genomic_DNA"/>
</dbReference>
<protein>
    <submittedName>
        <fullName evidence="1">DNA-binding protein VF_0530 (Modular protein)</fullName>
    </submittedName>
</protein>
<dbReference type="Pfam" id="PF09905">
    <property type="entry name" value="VF530"/>
    <property type="match status" value="1"/>
</dbReference>
<dbReference type="Proteomes" id="UP000234211">
    <property type="component" value="Unassembled WGS sequence"/>
</dbReference>
<gene>
    <name evidence="1" type="ORF">TNO020_260181</name>
</gene>
<keyword evidence="1" id="KW-0238">DNA-binding</keyword>
<organism evidence="1 2">
    <name type="scientific">Tenacibaculum piscium</name>
    <dbReference type="NCBI Taxonomy" id="1458515"/>
    <lineage>
        <taxon>Bacteria</taxon>
        <taxon>Pseudomonadati</taxon>
        <taxon>Bacteroidota</taxon>
        <taxon>Flavobacteriia</taxon>
        <taxon>Flavobacteriales</taxon>
        <taxon>Flavobacteriaceae</taxon>
        <taxon>Tenacibaculum</taxon>
    </lineage>
</organism>
<accession>A0A2H1YH30</accession>
<name>A0A2H1YH30_9FLAO</name>
<evidence type="ECO:0000313" key="2">
    <source>
        <dbReference type="Proteomes" id="UP000234211"/>
    </source>
</evidence>
<evidence type="ECO:0000313" key="1">
    <source>
        <dbReference type="EMBL" id="SOS74750.1"/>
    </source>
</evidence>
<dbReference type="Gene3D" id="1.10.720.30">
    <property type="entry name" value="SAP domain"/>
    <property type="match status" value="1"/>
</dbReference>
<dbReference type="GO" id="GO:0003677">
    <property type="term" value="F:DNA binding"/>
    <property type="evidence" value="ECO:0007669"/>
    <property type="project" value="UniProtKB-KW"/>
</dbReference>